<name>A0A5B7GFK8_PORTR</name>
<evidence type="ECO:0000256" key="1">
    <source>
        <dbReference type="SAM" id="MobiDB-lite"/>
    </source>
</evidence>
<organism evidence="2 3">
    <name type="scientific">Portunus trituberculatus</name>
    <name type="common">Swimming crab</name>
    <name type="synonym">Neptunus trituberculatus</name>
    <dbReference type="NCBI Taxonomy" id="210409"/>
    <lineage>
        <taxon>Eukaryota</taxon>
        <taxon>Metazoa</taxon>
        <taxon>Ecdysozoa</taxon>
        <taxon>Arthropoda</taxon>
        <taxon>Crustacea</taxon>
        <taxon>Multicrustacea</taxon>
        <taxon>Malacostraca</taxon>
        <taxon>Eumalacostraca</taxon>
        <taxon>Eucarida</taxon>
        <taxon>Decapoda</taxon>
        <taxon>Pleocyemata</taxon>
        <taxon>Brachyura</taxon>
        <taxon>Eubrachyura</taxon>
        <taxon>Portunoidea</taxon>
        <taxon>Portunidae</taxon>
        <taxon>Portuninae</taxon>
        <taxon>Portunus</taxon>
    </lineage>
</organism>
<reference evidence="2 3" key="1">
    <citation type="submission" date="2019-05" db="EMBL/GenBank/DDBJ databases">
        <title>Another draft genome of Portunus trituberculatus and its Hox gene families provides insights of decapod evolution.</title>
        <authorList>
            <person name="Jeong J.-H."/>
            <person name="Song I."/>
            <person name="Kim S."/>
            <person name="Choi T."/>
            <person name="Kim D."/>
            <person name="Ryu S."/>
            <person name="Kim W."/>
        </authorList>
    </citation>
    <scope>NUCLEOTIDE SEQUENCE [LARGE SCALE GENOMIC DNA]</scope>
    <source>
        <tissue evidence="2">Muscle</tissue>
    </source>
</reference>
<feature type="compositionally biased region" description="Basic residues" evidence="1">
    <location>
        <begin position="7"/>
        <end position="17"/>
    </location>
</feature>
<evidence type="ECO:0000313" key="2">
    <source>
        <dbReference type="EMBL" id="MPC59110.1"/>
    </source>
</evidence>
<proteinExistence type="predicted"/>
<comment type="caution">
    <text evidence="2">The sequence shown here is derived from an EMBL/GenBank/DDBJ whole genome shotgun (WGS) entry which is preliminary data.</text>
</comment>
<evidence type="ECO:0000313" key="3">
    <source>
        <dbReference type="Proteomes" id="UP000324222"/>
    </source>
</evidence>
<feature type="region of interest" description="Disordered" evidence="1">
    <location>
        <begin position="1"/>
        <end position="23"/>
    </location>
</feature>
<dbReference type="Proteomes" id="UP000324222">
    <property type="component" value="Unassembled WGS sequence"/>
</dbReference>
<keyword evidence="3" id="KW-1185">Reference proteome</keyword>
<accession>A0A5B7GFK8</accession>
<sequence>MLILQVNRRRRRRRRKLGISASQ</sequence>
<dbReference type="EMBL" id="VSRR010016267">
    <property type="protein sequence ID" value="MPC59110.1"/>
    <property type="molecule type" value="Genomic_DNA"/>
</dbReference>
<dbReference type="AlphaFoldDB" id="A0A5B7GFK8"/>
<gene>
    <name evidence="2" type="ORF">E2C01_053125</name>
</gene>
<protein>
    <submittedName>
        <fullName evidence="2">Uncharacterized protein</fullName>
    </submittedName>
</protein>